<feature type="region of interest" description="Disordered" evidence="1">
    <location>
        <begin position="26"/>
        <end position="74"/>
    </location>
</feature>
<protein>
    <submittedName>
        <fullName evidence="2">Oidioi.mRNA.OKI2018_I69.chr2.g4818.t1.cds</fullName>
    </submittedName>
</protein>
<organism evidence="2 3">
    <name type="scientific">Oikopleura dioica</name>
    <name type="common">Tunicate</name>
    <dbReference type="NCBI Taxonomy" id="34765"/>
    <lineage>
        <taxon>Eukaryota</taxon>
        <taxon>Metazoa</taxon>
        <taxon>Chordata</taxon>
        <taxon>Tunicata</taxon>
        <taxon>Appendicularia</taxon>
        <taxon>Copelata</taxon>
        <taxon>Oikopleuridae</taxon>
        <taxon>Oikopleura</taxon>
    </lineage>
</organism>
<name>A0ABN7T543_OIKDI</name>
<evidence type="ECO:0000313" key="3">
    <source>
        <dbReference type="Proteomes" id="UP001158576"/>
    </source>
</evidence>
<evidence type="ECO:0000313" key="2">
    <source>
        <dbReference type="EMBL" id="CAG5110409.1"/>
    </source>
</evidence>
<keyword evidence="3" id="KW-1185">Reference proteome</keyword>
<reference evidence="2 3" key="1">
    <citation type="submission" date="2021-04" db="EMBL/GenBank/DDBJ databases">
        <authorList>
            <person name="Bliznina A."/>
        </authorList>
    </citation>
    <scope>NUCLEOTIDE SEQUENCE [LARGE SCALE GENOMIC DNA]</scope>
</reference>
<proteinExistence type="predicted"/>
<dbReference type="Proteomes" id="UP001158576">
    <property type="component" value="Chromosome 2"/>
</dbReference>
<evidence type="ECO:0000256" key="1">
    <source>
        <dbReference type="SAM" id="MobiDB-lite"/>
    </source>
</evidence>
<gene>
    <name evidence="2" type="ORF">OKIOD_LOCUS13583</name>
</gene>
<sequence>MKFSFTVLALVNGQQTTDLPTTTTLVSTTQESTTSTEFESTTSTEYSTTTSTTTATTTTTATSTTTLPTTTTTTIEPPVMTGSEARTEISNFAAEMADLLAQGRRTDRFFSRRYSKLDRIFTTNDDSLSCAEPYDPIKYGGSDFTDFVKSASNSSDLCSQATLVEDAAKLWTANYGCKDGVTKRALKRWPQWLEKINKKYC</sequence>
<accession>A0ABN7T543</accession>
<dbReference type="EMBL" id="OU015567">
    <property type="protein sequence ID" value="CAG5110409.1"/>
    <property type="molecule type" value="Genomic_DNA"/>
</dbReference>